<dbReference type="GO" id="GO:0055085">
    <property type="term" value="P:transmembrane transport"/>
    <property type="evidence" value="ECO:0007669"/>
    <property type="project" value="InterPro"/>
</dbReference>
<evidence type="ECO:0000256" key="1">
    <source>
        <dbReference type="ARBA" id="ARBA00004141"/>
    </source>
</evidence>
<protein>
    <recommendedName>
        <fullName evidence="7">ABC transmembrane type-1 domain-containing protein</fullName>
    </recommendedName>
</protein>
<dbReference type="InterPro" id="IPR035906">
    <property type="entry name" value="MetI-like_sf"/>
</dbReference>
<dbReference type="InterPro" id="IPR000515">
    <property type="entry name" value="MetI-like"/>
</dbReference>
<keyword evidence="5 6" id="KW-0472">Membrane</keyword>
<dbReference type="GO" id="GO:0016020">
    <property type="term" value="C:membrane"/>
    <property type="evidence" value="ECO:0007669"/>
    <property type="project" value="UniProtKB-SubCell"/>
</dbReference>
<feature type="transmembrane region" description="Helical" evidence="6">
    <location>
        <begin position="18"/>
        <end position="35"/>
    </location>
</feature>
<gene>
    <name evidence="8" type="ORF">LCGC14_2949290</name>
</gene>
<evidence type="ECO:0000256" key="4">
    <source>
        <dbReference type="ARBA" id="ARBA00022989"/>
    </source>
</evidence>
<dbReference type="InterPro" id="IPR051204">
    <property type="entry name" value="ABC_transp_perm/SBD"/>
</dbReference>
<dbReference type="SUPFAM" id="SSF161098">
    <property type="entry name" value="MetI-like"/>
    <property type="match status" value="1"/>
</dbReference>
<dbReference type="EMBL" id="LAZR01059381">
    <property type="protein sequence ID" value="KKK67915.1"/>
    <property type="molecule type" value="Genomic_DNA"/>
</dbReference>
<feature type="transmembrane region" description="Helical" evidence="6">
    <location>
        <begin position="72"/>
        <end position="94"/>
    </location>
</feature>
<comment type="subcellular location">
    <subcellularLocation>
        <location evidence="1">Membrane</location>
        <topology evidence="1">Multi-pass membrane protein</topology>
    </subcellularLocation>
</comment>
<accession>A0A0F8Y2Z4</accession>
<dbReference type="PANTHER" id="PTHR30177">
    <property type="entry name" value="GLYCINE BETAINE/L-PROLINE TRANSPORT SYSTEM PERMEASE PROTEIN PROW"/>
    <property type="match status" value="1"/>
</dbReference>
<dbReference type="Pfam" id="PF00528">
    <property type="entry name" value="BPD_transp_1"/>
    <property type="match status" value="1"/>
</dbReference>
<keyword evidence="4 6" id="KW-1133">Transmembrane helix</keyword>
<dbReference type="PANTHER" id="PTHR30177:SF4">
    <property type="entry name" value="OSMOPROTECTANT IMPORT PERMEASE PROTEIN OSMW"/>
    <property type="match status" value="1"/>
</dbReference>
<sequence length="103" mass="11080">NPTMIDVAKGMGMTSKQILFSIELPLALTVILTGIRISLVWTIGMATLTSLVGSGGLGDLIMQGLRSMQIDLIIAGTVPAAILAIFFDWLFSLLGKWLTYQPK</sequence>
<dbReference type="PROSITE" id="PS50928">
    <property type="entry name" value="ABC_TM1"/>
    <property type="match status" value="1"/>
</dbReference>
<dbReference type="CDD" id="cd06261">
    <property type="entry name" value="TM_PBP2"/>
    <property type="match status" value="1"/>
</dbReference>
<keyword evidence="2" id="KW-0813">Transport</keyword>
<evidence type="ECO:0000259" key="7">
    <source>
        <dbReference type="PROSITE" id="PS50928"/>
    </source>
</evidence>
<evidence type="ECO:0000313" key="8">
    <source>
        <dbReference type="EMBL" id="KKK67915.1"/>
    </source>
</evidence>
<proteinExistence type="predicted"/>
<dbReference type="AlphaFoldDB" id="A0A0F8Y2Z4"/>
<evidence type="ECO:0000256" key="5">
    <source>
        <dbReference type="ARBA" id="ARBA00023136"/>
    </source>
</evidence>
<dbReference type="Gene3D" id="1.10.3720.10">
    <property type="entry name" value="MetI-like"/>
    <property type="match status" value="1"/>
</dbReference>
<name>A0A0F8Y2Z4_9ZZZZ</name>
<evidence type="ECO:0000256" key="2">
    <source>
        <dbReference type="ARBA" id="ARBA00022448"/>
    </source>
</evidence>
<evidence type="ECO:0000256" key="6">
    <source>
        <dbReference type="SAM" id="Phobius"/>
    </source>
</evidence>
<comment type="caution">
    <text evidence="8">The sequence shown here is derived from an EMBL/GenBank/DDBJ whole genome shotgun (WGS) entry which is preliminary data.</text>
</comment>
<feature type="non-terminal residue" evidence="8">
    <location>
        <position position="1"/>
    </location>
</feature>
<reference evidence="8" key="1">
    <citation type="journal article" date="2015" name="Nature">
        <title>Complex archaea that bridge the gap between prokaryotes and eukaryotes.</title>
        <authorList>
            <person name="Spang A."/>
            <person name="Saw J.H."/>
            <person name="Jorgensen S.L."/>
            <person name="Zaremba-Niedzwiedzka K."/>
            <person name="Martijn J."/>
            <person name="Lind A.E."/>
            <person name="van Eijk R."/>
            <person name="Schleper C."/>
            <person name="Guy L."/>
            <person name="Ettema T.J."/>
        </authorList>
    </citation>
    <scope>NUCLEOTIDE SEQUENCE</scope>
</reference>
<keyword evidence="3 6" id="KW-0812">Transmembrane</keyword>
<feature type="domain" description="ABC transmembrane type-1" evidence="7">
    <location>
        <begin position="1"/>
        <end position="91"/>
    </location>
</feature>
<organism evidence="8">
    <name type="scientific">marine sediment metagenome</name>
    <dbReference type="NCBI Taxonomy" id="412755"/>
    <lineage>
        <taxon>unclassified sequences</taxon>
        <taxon>metagenomes</taxon>
        <taxon>ecological metagenomes</taxon>
    </lineage>
</organism>
<dbReference type="GO" id="GO:0031460">
    <property type="term" value="P:glycine betaine transport"/>
    <property type="evidence" value="ECO:0007669"/>
    <property type="project" value="TreeGrafter"/>
</dbReference>
<evidence type="ECO:0000256" key="3">
    <source>
        <dbReference type="ARBA" id="ARBA00022692"/>
    </source>
</evidence>